<feature type="binding site" evidence="12">
    <location>
        <begin position="148"/>
        <end position="150"/>
    </location>
    <ligand>
        <name>FAD</name>
        <dbReference type="ChEBI" id="CHEBI:57692"/>
    </ligand>
</feature>
<keyword evidence="18" id="KW-1185">Reference proteome</keyword>
<dbReference type="InterPro" id="IPR036188">
    <property type="entry name" value="FAD/NAD-bd_sf"/>
</dbReference>
<accession>A0A7G9RYY3</accession>
<dbReference type="PANTHER" id="PTHR22912:SF160">
    <property type="entry name" value="DIHYDROLIPOYL DEHYDROGENASE"/>
    <property type="match status" value="1"/>
</dbReference>
<feature type="disulfide bond" description="Redox-active" evidence="13">
    <location>
        <begin position="47"/>
        <end position="52"/>
    </location>
</feature>
<dbReference type="SUPFAM" id="SSF55424">
    <property type="entry name" value="FAD/NAD-linked reductases, dimerisation (C-terminal) domain"/>
    <property type="match status" value="1"/>
</dbReference>
<sequence>MVVGDFAKHLECVVVGSGPGGYVAAIRAAQLGQKVTIVERDEIGGTCLNVGCIPSKAMIHVSENYHRSLQGNPYGLKLGKPELDMKLTQEWKNTQVVKQLTQGIQALLRKNKVEIVKGEAHFVDNSKIRVVTEDAGQTYTFDTCILATGSHPIQIKGFKFGGRILDSTVVLNLEHIPKSLAIVGGGYIGCELANVFANLGTKVTILEGSKQILPNFSKDLVKFVEQDYESKGVTIKTNVLAKEAKNNEKSVTVSYESDGKIESMDVDYVLVTVGRRPNTDDIGLEYTDVKVSDRGLVEIDDQGRTSVETIFAIGDIVPGAALAHKASYEAKVVAEVINGHAAGFDYSVIPAVCFTSPEIAVVGHNLQQAKEAGYDAKAYQFPYAANGRALSMNETLGFVRIITEKESNAVIGAEIVGEHASELIGELTMAIESNLTVEDISLIIHTHPTLGEMIMDVSELALGLPIHI</sequence>
<feature type="binding site" evidence="12">
    <location>
        <position position="315"/>
    </location>
    <ligand>
        <name>FAD</name>
        <dbReference type="ChEBI" id="CHEBI:57692"/>
    </ligand>
</feature>
<dbReference type="PROSITE" id="PS00076">
    <property type="entry name" value="PYRIDINE_REDOX_1"/>
    <property type="match status" value="1"/>
</dbReference>
<keyword evidence="9 14" id="KW-0676">Redox-active center</keyword>
<dbReference type="PRINTS" id="PR00411">
    <property type="entry name" value="PNDRDTASEI"/>
</dbReference>
<protein>
    <recommendedName>
        <fullName evidence="3 14">Dihydrolipoyl dehydrogenase</fullName>
        <ecNumber evidence="2 14">1.8.1.4</ecNumber>
    </recommendedName>
</protein>
<feature type="active site" description="Proton acceptor" evidence="11">
    <location>
        <position position="447"/>
    </location>
</feature>
<comment type="cofactor">
    <cofactor evidence="12 14">
        <name>FAD</name>
        <dbReference type="ChEBI" id="CHEBI:57692"/>
    </cofactor>
    <text evidence="12 14">Binds 1 FAD per subunit.</text>
</comment>
<evidence type="ECO:0000256" key="14">
    <source>
        <dbReference type="RuleBase" id="RU003692"/>
    </source>
</evidence>
<dbReference type="InterPro" id="IPR050151">
    <property type="entry name" value="Class-I_Pyr_Nuc-Dis_Oxidored"/>
</dbReference>
<dbReference type="AlphaFoldDB" id="A0A7G9RYY3"/>
<dbReference type="EC" id="1.8.1.4" evidence="2 14"/>
<dbReference type="GO" id="GO:0006103">
    <property type="term" value="P:2-oxoglutarate metabolic process"/>
    <property type="evidence" value="ECO:0007669"/>
    <property type="project" value="TreeGrafter"/>
</dbReference>
<dbReference type="Gene3D" id="3.50.50.60">
    <property type="entry name" value="FAD/NAD(P)-binding domain"/>
    <property type="match status" value="2"/>
</dbReference>
<keyword evidence="4 14" id="KW-0285">Flavoprotein</keyword>
<dbReference type="InterPro" id="IPR012999">
    <property type="entry name" value="Pyr_OxRdtase_I_AS"/>
</dbReference>
<dbReference type="GO" id="GO:0004148">
    <property type="term" value="F:dihydrolipoyl dehydrogenase (NADH) activity"/>
    <property type="evidence" value="ECO:0007669"/>
    <property type="project" value="UniProtKB-EC"/>
</dbReference>
<comment type="catalytic activity">
    <reaction evidence="10 14">
        <text>N(6)-[(R)-dihydrolipoyl]-L-lysyl-[protein] + NAD(+) = N(6)-[(R)-lipoyl]-L-lysyl-[protein] + NADH + H(+)</text>
        <dbReference type="Rhea" id="RHEA:15045"/>
        <dbReference type="Rhea" id="RHEA-COMP:10474"/>
        <dbReference type="Rhea" id="RHEA-COMP:10475"/>
        <dbReference type="ChEBI" id="CHEBI:15378"/>
        <dbReference type="ChEBI" id="CHEBI:57540"/>
        <dbReference type="ChEBI" id="CHEBI:57945"/>
        <dbReference type="ChEBI" id="CHEBI:83099"/>
        <dbReference type="ChEBI" id="CHEBI:83100"/>
        <dbReference type="EC" id="1.8.1.4"/>
    </reaction>
</comment>
<feature type="binding site" evidence="12">
    <location>
        <begin position="184"/>
        <end position="191"/>
    </location>
    <ligand>
        <name>NAD(+)</name>
        <dbReference type="ChEBI" id="CHEBI:57540"/>
    </ligand>
</feature>
<dbReference type="RefSeq" id="WP_187533929.1">
    <property type="nucleotide sequence ID" value="NZ_CBCSHU010000008.1"/>
</dbReference>
<evidence type="ECO:0000256" key="11">
    <source>
        <dbReference type="PIRSR" id="PIRSR000350-2"/>
    </source>
</evidence>
<feature type="binding site" evidence="12">
    <location>
        <position position="56"/>
    </location>
    <ligand>
        <name>FAD</name>
        <dbReference type="ChEBI" id="CHEBI:57692"/>
    </ligand>
</feature>
<dbReference type="Gene3D" id="3.30.390.30">
    <property type="match status" value="1"/>
</dbReference>
<evidence type="ECO:0000256" key="3">
    <source>
        <dbReference type="ARBA" id="ARBA00016961"/>
    </source>
</evidence>
<dbReference type="InterPro" id="IPR023753">
    <property type="entry name" value="FAD/NAD-binding_dom"/>
</dbReference>
<dbReference type="SUPFAM" id="SSF51905">
    <property type="entry name" value="FAD/NAD(P)-binding domain"/>
    <property type="match status" value="1"/>
</dbReference>
<evidence type="ECO:0000259" key="15">
    <source>
        <dbReference type="Pfam" id="PF02852"/>
    </source>
</evidence>
<evidence type="ECO:0000259" key="16">
    <source>
        <dbReference type="Pfam" id="PF07992"/>
    </source>
</evidence>
<evidence type="ECO:0000256" key="2">
    <source>
        <dbReference type="ARBA" id="ARBA00012608"/>
    </source>
</evidence>
<evidence type="ECO:0000256" key="13">
    <source>
        <dbReference type="PIRSR" id="PIRSR000350-4"/>
    </source>
</evidence>
<dbReference type="FunFam" id="3.30.390.30:FF:000001">
    <property type="entry name" value="Dihydrolipoyl dehydrogenase"/>
    <property type="match status" value="1"/>
</dbReference>
<proteinExistence type="inferred from homology"/>
<dbReference type="GO" id="GO:0050660">
    <property type="term" value="F:flavin adenine dinucleotide binding"/>
    <property type="evidence" value="ECO:0007669"/>
    <property type="project" value="InterPro"/>
</dbReference>
<evidence type="ECO:0000256" key="1">
    <source>
        <dbReference type="ARBA" id="ARBA00007532"/>
    </source>
</evidence>
<evidence type="ECO:0000313" key="18">
    <source>
        <dbReference type="Proteomes" id="UP000515928"/>
    </source>
</evidence>
<comment type="similarity">
    <text evidence="1 14">Belongs to the class-I pyridine nucleotide-disulfide oxidoreductase family.</text>
</comment>
<dbReference type="KEGG" id="eio:H9L01_00025"/>
<dbReference type="InterPro" id="IPR006258">
    <property type="entry name" value="Lipoamide_DH"/>
</dbReference>
<evidence type="ECO:0000256" key="6">
    <source>
        <dbReference type="ARBA" id="ARBA00023002"/>
    </source>
</evidence>
<evidence type="ECO:0000256" key="7">
    <source>
        <dbReference type="ARBA" id="ARBA00023027"/>
    </source>
</evidence>
<comment type="miscellaneous">
    <text evidence="14">The active site is a redox-active disulfide bond.</text>
</comment>
<dbReference type="InterPro" id="IPR004099">
    <property type="entry name" value="Pyr_nucl-diS_OxRdtase_dimer"/>
</dbReference>
<evidence type="ECO:0000256" key="12">
    <source>
        <dbReference type="PIRSR" id="PIRSR000350-3"/>
    </source>
</evidence>
<keyword evidence="6 14" id="KW-0560">Oxidoreductase</keyword>
<organism evidence="17 18">
    <name type="scientific">Erysipelothrix inopinata</name>
    <dbReference type="NCBI Taxonomy" id="225084"/>
    <lineage>
        <taxon>Bacteria</taxon>
        <taxon>Bacillati</taxon>
        <taxon>Bacillota</taxon>
        <taxon>Erysipelotrichia</taxon>
        <taxon>Erysipelotrichales</taxon>
        <taxon>Erysipelotrichaceae</taxon>
        <taxon>Erysipelothrix</taxon>
    </lineage>
</organism>
<dbReference type="Pfam" id="PF07992">
    <property type="entry name" value="Pyr_redox_2"/>
    <property type="match status" value="1"/>
</dbReference>
<dbReference type="PANTHER" id="PTHR22912">
    <property type="entry name" value="DISULFIDE OXIDOREDUCTASE"/>
    <property type="match status" value="1"/>
</dbReference>
<feature type="domain" description="Pyridine nucleotide-disulphide oxidoreductase dimerisation" evidence="15">
    <location>
        <begin position="349"/>
        <end position="455"/>
    </location>
</feature>
<keyword evidence="7 12" id="KW-0520">NAD</keyword>
<dbReference type="InterPro" id="IPR016156">
    <property type="entry name" value="FAD/NAD-linked_Rdtase_dimer_sf"/>
</dbReference>
<name>A0A7G9RYY3_9FIRM</name>
<keyword evidence="12" id="KW-0547">Nucleotide-binding</keyword>
<evidence type="ECO:0000256" key="8">
    <source>
        <dbReference type="ARBA" id="ARBA00023157"/>
    </source>
</evidence>
<feature type="domain" description="FAD/NAD(P)-binding" evidence="16">
    <location>
        <begin position="12"/>
        <end position="330"/>
    </location>
</feature>
<dbReference type="Proteomes" id="UP000515928">
    <property type="component" value="Chromosome"/>
</dbReference>
<dbReference type="InterPro" id="IPR001100">
    <property type="entry name" value="Pyr_nuc-diS_OxRdtase"/>
</dbReference>
<dbReference type="Pfam" id="PF02852">
    <property type="entry name" value="Pyr_redox_dim"/>
    <property type="match status" value="1"/>
</dbReference>
<dbReference type="PRINTS" id="PR00368">
    <property type="entry name" value="FADPNR"/>
</dbReference>
<dbReference type="PIRSF" id="PIRSF000350">
    <property type="entry name" value="Mercury_reductase_MerA"/>
    <property type="match status" value="1"/>
</dbReference>
<evidence type="ECO:0000256" key="5">
    <source>
        <dbReference type="ARBA" id="ARBA00022827"/>
    </source>
</evidence>
<reference evidence="17 18" key="1">
    <citation type="submission" date="2020-08" db="EMBL/GenBank/DDBJ databases">
        <title>Genome sequence of Erysipelothrix inopinata DSM 15511T.</title>
        <authorList>
            <person name="Hyun D.-W."/>
            <person name="Bae J.-W."/>
        </authorList>
    </citation>
    <scope>NUCLEOTIDE SEQUENCE [LARGE SCALE GENOMIC DNA]</scope>
    <source>
        <strain evidence="17 18">DSM 15511</strain>
    </source>
</reference>
<dbReference type="EMBL" id="CP060715">
    <property type="protein sequence ID" value="QNN60808.1"/>
    <property type="molecule type" value="Genomic_DNA"/>
</dbReference>
<feature type="binding site" evidence="12">
    <location>
        <position position="274"/>
    </location>
    <ligand>
        <name>NAD(+)</name>
        <dbReference type="ChEBI" id="CHEBI:57540"/>
    </ligand>
</feature>
<keyword evidence="5 12" id="KW-0274">FAD</keyword>
<gene>
    <name evidence="17" type="primary">lpdA</name>
    <name evidence="17" type="ORF">H9L01_00025</name>
</gene>
<evidence type="ECO:0000313" key="17">
    <source>
        <dbReference type="EMBL" id="QNN60808.1"/>
    </source>
</evidence>
<feature type="binding site" evidence="12">
    <location>
        <position position="207"/>
    </location>
    <ligand>
        <name>NAD(+)</name>
        <dbReference type="ChEBI" id="CHEBI:57540"/>
    </ligand>
</feature>
<evidence type="ECO:0000256" key="10">
    <source>
        <dbReference type="ARBA" id="ARBA00049187"/>
    </source>
</evidence>
<evidence type="ECO:0000256" key="9">
    <source>
        <dbReference type="ARBA" id="ARBA00023284"/>
    </source>
</evidence>
<dbReference type="NCBIfam" id="TIGR01350">
    <property type="entry name" value="lipoamide_DH"/>
    <property type="match status" value="1"/>
</dbReference>
<keyword evidence="8" id="KW-1015">Disulfide bond</keyword>
<evidence type="ECO:0000256" key="4">
    <source>
        <dbReference type="ARBA" id="ARBA00022630"/>
    </source>
</evidence>